<organism evidence="5 6">
    <name type="scientific">Phanerochaete sordida</name>
    <dbReference type="NCBI Taxonomy" id="48140"/>
    <lineage>
        <taxon>Eukaryota</taxon>
        <taxon>Fungi</taxon>
        <taxon>Dikarya</taxon>
        <taxon>Basidiomycota</taxon>
        <taxon>Agaricomycotina</taxon>
        <taxon>Agaricomycetes</taxon>
        <taxon>Polyporales</taxon>
        <taxon>Phanerochaetaceae</taxon>
        <taxon>Phanerochaete</taxon>
    </lineage>
</organism>
<dbReference type="Pfam" id="PF07992">
    <property type="entry name" value="Pyr_redox_2"/>
    <property type="match status" value="1"/>
</dbReference>
<dbReference type="Proteomes" id="UP000703269">
    <property type="component" value="Unassembled WGS sequence"/>
</dbReference>
<keyword evidence="3" id="KW-0560">Oxidoreductase</keyword>
<keyword evidence="6" id="KW-1185">Reference proteome</keyword>
<keyword evidence="1" id="KW-0285">Flavoprotein</keyword>
<proteinExistence type="predicted"/>
<evidence type="ECO:0000256" key="1">
    <source>
        <dbReference type="ARBA" id="ARBA00022630"/>
    </source>
</evidence>
<dbReference type="InterPro" id="IPR050346">
    <property type="entry name" value="FMO-like"/>
</dbReference>
<accession>A0A9P3G6F2</accession>
<dbReference type="PRINTS" id="PR00419">
    <property type="entry name" value="ADXRDTASE"/>
</dbReference>
<dbReference type="PANTHER" id="PTHR23023">
    <property type="entry name" value="DIMETHYLANILINE MONOOXYGENASE"/>
    <property type="match status" value="1"/>
</dbReference>
<dbReference type="GO" id="GO:0016491">
    <property type="term" value="F:oxidoreductase activity"/>
    <property type="evidence" value="ECO:0007669"/>
    <property type="project" value="UniProtKB-KW"/>
</dbReference>
<feature type="domain" description="FAD/NAD(P)-binding" evidence="4">
    <location>
        <begin position="12"/>
        <end position="246"/>
    </location>
</feature>
<evidence type="ECO:0000256" key="3">
    <source>
        <dbReference type="ARBA" id="ARBA00023002"/>
    </source>
</evidence>
<evidence type="ECO:0000313" key="5">
    <source>
        <dbReference type="EMBL" id="GJE89071.1"/>
    </source>
</evidence>
<dbReference type="InterPro" id="IPR036188">
    <property type="entry name" value="FAD/NAD-bd_sf"/>
</dbReference>
<sequence length="582" mass="64075">MGTSDSPELSKTVCVIGSGAAGLITAHTLLRDGFTNVDVISRDSSAGGIWAAQRVYPGLVINNVHGEFRFSHLPMPAPSGAEESGGRLSGDDMRKYMEAFADRFLKGRIRFNMDVLRITRHTPEKGSTLDRKGWTIEVMDRKTESQFQLDYDKVVLCSGGCSEPYSPPGLTQSAAQEAGFTGPVFHSAHLRQNMDDLLAAVNPITDENPGRAVVVGGGRSAQDAAAFLANQGRRVSVVFETADAILAAKTPVPEFIRKSRLMSILSPHEELNTGLERFLHNTWIGSQITHGIWNQLENNSYKALGIPENSPLRNSHSLFWEARTNDEGRANPYRFHALVQAGKIKLVAPNRVEKFGSDGRSVVLTDGVRIETDAVVVATGFKSSWGKMFDRNTIQKLGLERESASSSAISYAEEANFASLAGTTLPHPARPGYKFPATIYRGIVPAANVLENDFAINGAIMSANNGYTFEVAAHWIASYFRKDRFLDLPGSVGEAVLRTERHNAWLRQRYPGAHGALAESYSGDITFFNWPQTTDALLQDMGLRTMRSGGNWLTWPFKPVDISEIQDLTEEREEKRLNTPVW</sequence>
<dbReference type="OrthoDB" id="2915840at2759"/>
<evidence type="ECO:0000313" key="6">
    <source>
        <dbReference type="Proteomes" id="UP000703269"/>
    </source>
</evidence>
<reference evidence="5 6" key="1">
    <citation type="submission" date="2021-08" db="EMBL/GenBank/DDBJ databases">
        <title>Draft Genome Sequence of Phanerochaete sordida strain YK-624.</title>
        <authorList>
            <person name="Mori T."/>
            <person name="Dohra H."/>
            <person name="Suzuki T."/>
            <person name="Kawagishi H."/>
            <person name="Hirai H."/>
        </authorList>
    </citation>
    <scope>NUCLEOTIDE SEQUENCE [LARGE SCALE GENOMIC DNA]</scope>
    <source>
        <strain evidence="5 6">YK-624</strain>
    </source>
</reference>
<gene>
    <name evidence="5" type="ORF">PsYK624_051630</name>
</gene>
<comment type="caution">
    <text evidence="5">The sequence shown here is derived from an EMBL/GenBank/DDBJ whole genome shotgun (WGS) entry which is preliminary data.</text>
</comment>
<evidence type="ECO:0000256" key="2">
    <source>
        <dbReference type="ARBA" id="ARBA00022827"/>
    </source>
</evidence>
<dbReference type="AlphaFoldDB" id="A0A9P3G6F2"/>
<dbReference type="InterPro" id="IPR023753">
    <property type="entry name" value="FAD/NAD-binding_dom"/>
</dbReference>
<protein>
    <submittedName>
        <fullName evidence="5">FAD/NAD(P)-binding domain-containing protein</fullName>
    </submittedName>
</protein>
<dbReference type="EMBL" id="BPQB01000011">
    <property type="protein sequence ID" value="GJE89071.1"/>
    <property type="molecule type" value="Genomic_DNA"/>
</dbReference>
<name>A0A9P3G6F2_9APHY</name>
<dbReference type="Gene3D" id="3.50.50.60">
    <property type="entry name" value="FAD/NAD(P)-binding domain"/>
    <property type="match status" value="2"/>
</dbReference>
<keyword evidence="2" id="KW-0274">FAD</keyword>
<dbReference type="SUPFAM" id="SSF51905">
    <property type="entry name" value="FAD/NAD(P)-binding domain"/>
    <property type="match status" value="3"/>
</dbReference>
<evidence type="ECO:0000259" key="4">
    <source>
        <dbReference type="Pfam" id="PF07992"/>
    </source>
</evidence>